<evidence type="ECO:0000256" key="2">
    <source>
        <dbReference type="ARBA" id="ARBA00022786"/>
    </source>
</evidence>
<dbReference type="KEGG" id="plj:28884014"/>
<evidence type="ECO:0000259" key="4">
    <source>
        <dbReference type="PROSITE" id="PS50127"/>
    </source>
</evidence>
<dbReference type="AlphaFoldDB" id="A0A179HTJ4"/>
<organism evidence="6 8">
    <name type="scientific">Purpureocillium lilacinum</name>
    <name type="common">Paecilomyces lilacinus</name>
    <dbReference type="NCBI Taxonomy" id="33203"/>
    <lineage>
        <taxon>Eukaryota</taxon>
        <taxon>Fungi</taxon>
        <taxon>Dikarya</taxon>
        <taxon>Ascomycota</taxon>
        <taxon>Pezizomycotina</taxon>
        <taxon>Sordariomycetes</taxon>
        <taxon>Hypocreomycetidae</taxon>
        <taxon>Hypocreales</taxon>
        <taxon>Ophiocordycipitaceae</taxon>
        <taxon>Purpureocillium</taxon>
    </lineage>
</organism>
<dbReference type="SMART" id="SM00212">
    <property type="entry name" value="UBCc"/>
    <property type="match status" value="1"/>
</dbReference>
<keyword evidence="2" id="KW-0833">Ubl conjugation pathway</keyword>
<evidence type="ECO:0000313" key="5">
    <source>
        <dbReference type="EMBL" id="OAQ71651.1"/>
    </source>
</evidence>
<evidence type="ECO:0000256" key="3">
    <source>
        <dbReference type="SAM" id="MobiDB-lite"/>
    </source>
</evidence>
<feature type="region of interest" description="Disordered" evidence="3">
    <location>
        <begin position="1"/>
        <end position="41"/>
    </location>
</feature>
<dbReference type="STRING" id="33203.A0A179HTJ4"/>
<dbReference type="EMBL" id="LSBH01000010">
    <property type="protein sequence ID" value="OAQ71651.1"/>
    <property type="molecule type" value="Genomic_DNA"/>
</dbReference>
<dbReference type="Gene3D" id="3.10.110.10">
    <property type="entry name" value="Ubiquitin Conjugating Enzyme"/>
    <property type="match status" value="1"/>
</dbReference>
<dbReference type="InterPro" id="IPR016135">
    <property type="entry name" value="UBQ-conjugating_enzyme/RWD"/>
</dbReference>
<dbReference type="RefSeq" id="XP_018181439.1">
    <property type="nucleotide sequence ID" value="XM_018318965.1"/>
</dbReference>
<dbReference type="EMBL" id="LCWV01000006">
    <property type="protein sequence ID" value="PWI72097.1"/>
    <property type="molecule type" value="Genomic_DNA"/>
</dbReference>
<evidence type="ECO:0000313" key="9">
    <source>
        <dbReference type="Proteomes" id="UP000245956"/>
    </source>
</evidence>
<dbReference type="Proteomes" id="UP000078340">
    <property type="component" value="Unassembled WGS sequence"/>
</dbReference>
<reference evidence="7" key="1">
    <citation type="submission" date="2015-05" db="EMBL/GenBank/DDBJ databases">
        <authorList>
            <person name="Wang D.B."/>
            <person name="Wang M."/>
        </authorList>
    </citation>
    <scope>NUCLEOTIDE SEQUENCE</scope>
    <source>
        <strain evidence="7">36-1</strain>
    </source>
</reference>
<keyword evidence="1" id="KW-0808">Transferase</keyword>
<dbReference type="PANTHER" id="PTHR46116">
    <property type="entry name" value="(E3-INDEPENDENT) E2 UBIQUITIN-CONJUGATING ENZYME"/>
    <property type="match status" value="1"/>
</dbReference>
<dbReference type="Proteomes" id="UP000078240">
    <property type="component" value="Unassembled WGS sequence"/>
</dbReference>
<proteinExistence type="predicted"/>
<dbReference type="SUPFAM" id="SSF54495">
    <property type="entry name" value="UBC-like"/>
    <property type="match status" value="1"/>
</dbReference>
<dbReference type="EMBL" id="LSBI01000002">
    <property type="protein sequence ID" value="OAQ92720.1"/>
    <property type="molecule type" value="Genomic_DNA"/>
</dbReference>
<reference evidence="7 9" key="2">
    <citation type="journal article" date="2016" name="Front. Microbiol.">
        <title>Genome and transcriptome sequences reveal the specific parasitism of the nematophagous Purpureocillium lilacinum 36-1.</title>
        <authorList>
            <person name="Xie J."/>
            <person name="Li S."/>
            <person name="Mo C."/>
            <person name="Xiao X."/>
            <person name="Peng D."/>
            <person name="Wang G."/>
            <person name="Xiao Y."/>
        </authorList>
    </citation>
    <scope>NUCLEOTIDE SEQUENCE [LARGE SCALE GENOMIC DNA]</scope>
    <source>
        <strain evidence="7 9">36-1</strain>
    </source>
</reference>
<feature type="region of interest" description="Disordered" evidence="3">
    <location>
        <begin position="279"/>
        <end position="349"/>
    </location>
</feature>
<dbReference type="PROSITE" id="PS50127">
    <property type="entry name" value="UBC_2"/>
    <property type="match status" value="1"/>
</dbReference>
<sequence length="603" mass="66357">MRYGEGRRLGRGSPGGGSRDQFTQQTDDTPQSSVGPLGHLGSHLRRLRCPKCSSQMIQDERAVQRQAARIGALKAKTSCAPCSHCGAAVCMACGRVLSNARTECCPMARLYVTWVLLCGLPADRAENRGEESERAEARLADMLAALNRMLPRPSGTSQFDRQPPSALVEMFRSSPLFIRMAAMIRQGTTQDLAARHALYEQVFGVIETLQSHPVLAEVVHGELRTYGPESMLFSMTMHPSGARGPGVASRPLLGLLQDLRSSARGSDATRIGQLVAASGAVGSAQRPFSRGGTGSGRSTSSRAGSSRAGPSGTLRPASSGSSRAGPSRTPRPGSSGTPRPGLSANGEDRFHREHCVEALDDDIIMEHFPFLDVHRMLNERTRPGRMKRILRELSVLSSSLPPGIWVKHAAGRPDAIKVIIEGPRDTPYEFGLFEFSMLCTNEFPQKPPEMVWSPRRSCPHKINANLHEDGIVCLSLLGTWHGEAWNPAKSSLLQVLVSVQALIFNEHPYCNEPGSEDMAGSPESDEYNALIHGLCLRHYVQAIHCREMKQTFWRPIVEYIRARDGRDMVRAAERWTAGEGRRVHLRESDRPQVHEFRRWLGRS</sequence>
<name>A0A179HTJ4_PURLI</name>
<dbReference type="GO" id="GO:0061631">
    <property type="term" value="F:ubiquitin conjugating enzyme activity"/>
    <property type="evidence" value="ECO:0007669"/>
    <property type="project" value="TreeGrafter"/>
</dbReference>
<dbReference type="GeneID" id="28884014"/>
<dbReference type="Pfam" id="PF00179">
    <property type="entry name" value="UQ_con"/>
    <property type="match status" value="1"/>
</dbReference>
<dbReference type="Proteomes" id="UP000245956">
    <property type="component" value="Unassembled WGS sequence"/>
</dbReference>
<evidence type="ECO:0000313" key="7">
    <source>
        <dbReference type="EMBL" id="PWI72097.1"/>
    </source>
</evidence>
<dbReference type="OrthoDB" id="47801at2759"/>
<reference evidence="6 8" key="3">
    <citation type="submission" date="2016-02" db="EMBL/GenBank/DDBJ databases">
        <title>Biosynthesis of antibiotic leucinostatins and their inhibition on Phytophthora in bio-control Purpureocillium lilacinum.</title>
        <authorList>
            <person name="Wang G."/>
            <person name="Liu Z."/>
            <person name="Lin R."/>
            <person name="Li E."/>
            <person name="Mao Z."/>
            <person name="Ling J."/>
            <person name="Yin W."/>
            <person name="Xie B."/>
        </authorList>
    </citation>
    <scope>NUCLEOTIDE SEQUENCE [LARGE SCALE GENOMIC DNA]</scope>
    <source>
        <strain evidence="5">PLBJ-1</strain>
        <strain evidence="6">PLFJ-1</strain>
    </source>
</reference>
<gene>
    <name evidence="7" type="ORF">PCL_10720</name>
    <name evidence="5" type="ORF">VFPBJ_10430</name>
    <name evidence="6" type="ORF">VFPFJ_01881</name>
</gene>
<dbReference type="PANTHER" id="PTHR46116:SF15">
    <property type="entry name" value="(E3-INDEPENDENT) E2 UBIQUITIN-CONJUGATING ENZYME"/>
    <property type="match status" value="1"/>
</dbReference>
<evidence type="ECO:0000313" key="6">
    <source>
        <dbReference type="EMBL" id="OAQ92720.1"/>
    </source>
</evidence>
<accession>A0A179HTJ4</accession>
<evidence type="ECO:0000256" key="1">
    <source>
        <dbReference type="ARBA" id="ARBA00022679"/>
    </source>
</evidence>
<feature type="compositionally biased region" description="Low complexity" evidence="3">
    <location>
        <begin position="296"/>
        <end position="343"/>
    </location>
</feature>
<feature type="compositionally biased region" description="Low complexity" evidence="3">
    <location>
        <begin position="19"/>
        <end position="29"/>
    </location>
</feature>
<dbReference type="InterPro" id="IPR000608">
    <property type="entry name" value="UBC"/>
</dbReference>
<protein>
    <submittedName>
        <fullName evidence="6">Ubiquitin-conjugating enzyme</fullName>
    </submittedName>
</protein>
<feature type="domain" description="UBC core" evidence="4">
    <location>
        <begin position="384"/>
        <end position="540"/>
    </location>
</feature>
<comment type="caution">
    <text evidence="6">The sequence shown here is derived from an EMBL/GenBank/DDBJ whole genome shotgun (WGS) entry which is preliminary data.</text>
</comment>
<evidence type="ECO:0000313" key="8">
    <source>
        <dbReference type="Proteomes" id="UP000078340"/>
    </source>
</evidence>